<keyword evidence="2" id="KW-1185">Reference proteome</keyword>
<organism evidence="1 2">
    <name type="scientific">Pseudomonas phage UNO-G1W1</name>
    <dbReference type="NCBI Taxonomy" id="3136609"/>
    <lineage>
        <taxon>Viruses</taxon>
        <taxon>Duplodnaviria</taxon>
        <taxon>Heunggongvirae</taxon>
        <taxon>Uroviricota</taxon>
        <taxon>Caudoviricetes</taxon>
        <taxon>Vandenendeviridae</taxon>
        <taxon>Gorskivirinae</taxon>
        <taxon>Omahavirus</taxon>
        <taxon>Omahavirus UNOG1W1</taxon>
    </lineage>
</organism>
<dbReference type="Proteomes" id="UP001447006">
    <property type="component" value="Segment"/>
</dbReference>
<name>A0AAX4QM27_9CAUD</name>
<evidence type="ECO:0000313" key="1">
    <source>
        <dbReference type="EMBL" id="XAI98129.1"/>
    </source>
</evidence>
<dbReference type="EMBL" id="PP551948">
    <property type="protein sequence ID" value="XAI98129.1"/>
    <property type="molecule type" value="Genomic_DNA"/>
</dbReference>
<evidence type="ECO:0000313" key="2">
    <source>
        <dbReference type="Proteomes" id="UP001447006"/>
    </source>
</evidence>
<proteinExistence type="predicted"/>
<accession>A0AAX4QM27</accession>
<gene>
    <name evidence="1" type="ORF">ISREJYDI_CDS0021</name>
</gene>
<protein>
    <submittedName>
        <fullName evidence="1">Uncharacterized protein</fullName>
    </submittedName>
</protein>
<sequence length="31" mass="3589">MQPLDKNSFSGITRTPGHSFDRLKILFKKIL</sequence>
<reference evidence="1 2" key="1">
    <citation type="submission" date="2024-03" db="EMBL/GenBank/DDBJ databases">
        <title>Complete Genome Sequence of a Pseudomonas fluorescens Bacteriophage UNO-G1W1 isolated from freshwater ice in Nebraska.</title>
        <authorList>
            <person name="Neville A.J."/>
            <person name="Schulze T.T."/>
            <person name="Davis P.H."/>
        </authorList>
    </citation>
    <scope>NUCLEOTIDE SEQUENCE [LARGE SCALE GENOMIC DNA]</scope>
</reference>